<dbReference type="EMBL" id="CP054475">
    <property type="protein sequence ID" value="UXD87851.1"/>
    <property type="molecule type" value="Genomic_DNA"/>
</dbReference>
<evidence type="ECO:0000313" key="1">
    <source>
        <dbReference type="EMBL" id="UXD87851.1"/>
    </source>
</evidence>
<protein>
    <submittedName>
        <fullName evidence="1">Uncharacterized protein</fullName>
    </submittedName>
</protein>
<sequence length="159" mass="17492">MSQWIGFTNQKLYQCRLLLEQLAALQSAAPALQQALEESALYQLRDAWLSYLAELGDMVAYRQPVSSLESLLQNTPLITGEMRELKHLAENGFSWLAQMLAAADAQGRPAGMNQPAAAVQTVEAPGRIALVATQQSPVAGWLQDLTRLIEAQRANRQES</sequence>
<dbReference type="RefSeq" id="WP_260996625.1">
    <property type="nucleotide sequence ID" value="NZ_CP054475.1"/>
</dbReference>
<name>A0ABY6AC47_9GAMM</name>
<keyword evidence="2" id="KW-1185">Reference proteome</keyword>
<organism evidence="1 2">
    <name type="scientific">Thalassolituus hydrocarboniclasticus</name>
    <dbReference type="NCBI Taxonomy" id="2742796"/>
    <lineage>
        <taxon>Bacteria</taxon>
        <taxon>Pseudomonadati</taxon>
        <taxon>Pseudomonadota</taxon>
        <taxon>Gammaproteobacteria</taxon>
        <taxon>Oceanospirillales</taxon>
        <taxon>Oceanospirillaceae</taxon>
        <taxon>Thalassolituus</taxon>
    </lineage>
</organism>
<proteinExistence type="predicted"/>
<reference evidence="2" key="1">
    <citation type="submission" date="2020-06" db="EMBL/GenBank/DDBJ databases">
        <title>Thalassolituus marinus alknpb1M-1, a hydrocarbon-degrading bacterium isolated from the deep-sea overlying water using an in-situ strategy from the South China Sea basin.</title>
        <authorList>
            <person name="Dong C."/>
            <person name="Chen Y."/>
            <person name="Shao Z."/>
        </authorList>
    </citation>
    <scope>NUCLEOTIDE SEQUENCE [LARGE SCALE GENOMIC DNA]</scope>
    <source>
        <strain evidence="2">alknpb1M-1</strain>
    </source>
</reference>
<dbReference type="InterPro" id="IPR046493">
    <property type="entry name" value="DUF6586"/>
</dbReference>
<dbReference type="Proteomes" id="UP001065322">
    <property type="component" value="Chromosome"/>
</dbReference>
<gene>
    <name evidence="1" type="ORF">HUF19_10555</name>
</gene>
<accession>A0ABY6AC47</accession>
<dbReference type="Pfam" id="PF20227">
    <property type="entry name" value="DUF6586"/>
    <property type="match status" value="1"/>
</dbReference>
<evidence type="ECO:0000313" key="2">
    <source>
        <dbReference type="Proteomes" id="UP001065322"/>
    </source>
</evidence>